<feature type="signal peptide" evidence="1">
    <location>
        <begin position="1"/>
        <end position="20"/>
    </location>
</feature>
<dbReference type="InParanoid" id="A0A7R8Z0Z8"/>
<evidence type="ECO:0000313" key="3">
    <source>
        <dbReference type="Proteomes" id="UP000594454"/>
    </source>
</evidence>
<organism evidence="2 3">
    <name type="scientific">Hermetia illucens</name>
    <name type="common">Black soldier fly</name>
    <dbReference type="NCBI Taxonomy" id="343691"/>
    <lineage>
        <taxon>Eukaryota</taxon>
        <taxon>Metazoa</taxon>
        <taxon>Ecdysozoa</taxon>
        <taxon>Arthropoda</taxon>
        <taxon>Hexapoda</taxon>
        <taxon>Insecta</taxon>
        <taxon>Pterygota</taxon>
        <taxon>Neoptera</taxon>
        <taxon>Endopterygota</taxon>
        <taxon>Diptera</taxon>
        <taxon>Brachycera</taxon>
        <taxon>Stratiomyomorpha</taxon>
        <taxon>Stratiomyidae</taxon>
        <taxon>Hermetiinae</taxon>
        <taxon>Hermetia</taxon>
    </lineage>
</organism>
<dbReference type="OrthoDB" id="6093641at2759"/>
<sequence length="150" mass="17170">MMMRSAFIAFAVLFVGVTLSLPLKNNEVEDYVMRPNDMYRFAPYSDEDRSLYVERSLDSIGGGNLIRSVNMNDLSDNLVHPRQHVRRSAMPEGFDNDWNLAAERRNSYRYAWPKYGSIHTNFRRALDSIGGGHLLKRTLDSIGGANLIRK</sequence>
<evidence type="ECO:0000256" key="1">
    <source>
        <dbReference type="SAM" id="SignalP"/>
    </source>
</evidence>
<accession>A0A7R8Z0Z8</accession>
<dbReference type="Proteomes" id="UP000594454">
    <property type="component" value="Chromosome 4"/>
</dbReference>
<protein>
    <submittedName>
        <fullName evidence="2">Uncharacterized protein</fullName>
    </submittedName>
</protein>
<evidence type="ECO:0000313" key="2">
    <source>
        <dbReference type="EMBL" id="CAD7089251.1"/>
    </source>
</evidence>
<reference evidence="2 3" key="1">
    <citation type="submission" date="2020-11" db="EMBL/GenBank/DDBJ databases">
        <authorList>
            <person name="Wallbank WR R."/>
            <person name="Pardo Diaz C."/>
            <person name="Kozak K."/>
            <person name="Martin S."/>
            <person name="Jiggins C."/>
            <person name="Moest M."/>
            <person name="Warren A I."/>
            <person name="Generalovic N T."/>
            <person name="Byers J.R.P. K."/>
            <person name="Montejo-Kovacevich G."/>
            <person name="Yen C E."/>
        </authorList>
    </citation>
    <scope>NUCLEOTIDE SEQUENCE [LARGE SCALE GENOMIC DNA]</scope>
</reference>
<gene>
    <name evidence="2" type="ORF">HERILL_LOCUS11817</name>
</gene>
<keyword evidence="1" id="KW-0732">Signal</keyword>
<dbReference type="EMBL" id="LR899012">
    <property type="protein sequence ID" value="CAD7089251.1"/>
    <property type="molecule type" value="Genomic_DNA"/>
</dbReference>
<feature type="chain" id="PRO_5031042320" evidence="1">
    <location>
        <begin position="21"/>
        <end position="150"/>
    </location>
</feature>
<name>A0A7R8Z0Z8_HERIL</name>
<keyword evidence="3" id="KW-1185">Reference proteome</keyword>
<dbReference type="AlphaFoldDB" id="A0A7R8Z0Z8"/>
<proteinExistence type="predicted"/>